<sequence length="187" mass="21481">MGDEVKSKDFGLKAQKKILGKMASKSLTKKIIDEKTYDILDEFYKVRRQQTGNKKDAEKMLHNIIKVMIKVGVLEKNDRFSADEVKLAHKLQQKTKMAAMTIVSFYEVEFSFDKYVLSTQINEGRTILQQLVENHLTSKSKDRINSVFDILGDTEFLELLFEPNGNYKDSLAKIAIRLNELLDDGVL</sequence>
<dbReference type="PANTHER" id="PTHR12757">
    <property type="entry name" value="TUMOR NECROSIS FACTOR INDUCED PROTEIN"/>
    <property type="match status" value="1"/>
</dbReference>
<dbReference type="EMBL" id="LR791275">
    <property type="protein sequence ID" value="CAB3267137.1"/>
    <property type="molecule type" value="mRNA"/>
</dbReference>
<dbReference type="InterPro" id="IPR008477">
    <property type="entry name" value="TNFAIP8-like"/>
</dbReference>
<name>A0A6F9DUL0_9ASCI</name>
<proteinExistence type="evidence at transcript level"/>
<dbReference type="Pfam" id="PF05527">
    <property type="entry name" value="TNFAIP8"/>
    <property type="match status" value="1"/>
</dbReference>
<reference evidence="1" key="1">
    <citation type="submission" date="2020-04" db="EMBL/GenBank/DDBJ databases">
        <authorList>
            <person name="Neveu A P."/>
        </authorList>
    </citation>
    <scope>NUCLEOTIDE SEQUENCE</scope>
    <source>
        <tissue evidence="1">Whole embryo</tissue>
    </source>
</reference>
<dbReference type="InterPro" id="IPR038355">
    <property type="entry name" value="TNFAIP8_sf"/>
</dbReference>
<dbReference type="FunFam" id="1.20.1440.160:FF:000001">
    <property type="entry name" value="Tumor necrosis factor alpha-induced protein 8-like 1"/>
    <property type="match status" value="1"/>
</dbReference>
<dbReference type="Gene3D" id="1.20.1440.160">
    <property type="entry name" value="Tumor necrosis factor alpha-induced protein 8-like"/>
    <property type="match status" value="1"/>
</dbReference>
<gene>
    <name evidence="1" type="primary">Tnfaip8</name>
</gene>
<dbReference type="PANTHER" id="PTHR12757:SF1">
    <property type="entry name" value="PROTEIN SALIVARY GLANDS MARRED"/>
    <property type="match status" value="1"/>
</dbReference>
<protein>
    <submittedName>
        <fullName evidence="1">Tumor necrosis factor alpha-induced protein 8-like</fullName>
    </submittedName>
</protein>
<dbReference type="GO" id="GO:0005737">
    <property type="term" value="C:cytoplasm"/>
    <property type="evidence" value="ECO:0007669"/>
    <property type="project" value="TreeGrafter"/>
</dbReference>
<organism evidence="1">
    <name type="scientific">Phallusia mammillata</name>
    <dbReference type="NCBI Taxonomy" id="59560"/>
    <lineage>
        <taxon>Eukaryota</taxon>
        <taxon>Metazoa</taxon>
        <taxon>Chordata</taxon>
        <taxon>Tunicata</taxon>
        <taxon>Ascidiacea</taxon>
        <taxon>Phlebobranchia</taxon>
        <taxon>Ascidiidae</taxon>
        <taxon>Phallusia</taxon>
    </lineage>
</organism>
<evidence type="ECO:0000313" key="1">
    <source>
        <dbReference type="EMBL" id="CAB3267137.1"/>
    </source>
</evidence>
<dbReference type="GO" id="GO:0042981">
    <property type="term" value="P:regulation of apoptotic process"/>
    <property type="evidence" value="ECO:0007669"/>
    <property type="project" value="InterPro"/>
</dbReference>
<dbReference type="AlphaFoldDB" id="A0A6F9DUL0"/>
<accession>A0A6F9DUL0</accession>